<dbReference type="Gene3D" id="2.70.70.10">
    <property type="entry name" value="Glucose Permease (Domain IIA)"/>
    <property type="match status" value="1"/>
</dbReference>
<dbReference type="Proteomes" id="UP000177310">
    <property type="component" value="Unassembled WGS sequence"/>
</dbReference>
<dbReference type="PANTHER" id="PTHR21666">
    <property type="entry name" value="PEPTIDASE-RELATED"/>
    <property type="match status" value="1"/>
</dbReference>
<feature type="coiled-coil region" evidence="2">
    <location>
        <begin position="43"/>
        <end position="126"/>
    </location>
</feature>
<organism evidence="5 6">
    <name type="scientific">Candidatus Buchananbacteria bacterium RIFCSPHIGHO2_02_FULL_56_16</name>
    <dbReference type="NCBI Taxonomy" id="1797542"/>
    <lineage>
        <taxon>Bacteria</taxon>
        <taxon>Candidatus Buchananiibacteriota</taxon>
    </lineage>
</organism>
<name>A0A1G1YHP5_9BACT</name>
<feature type="domain" description="Peptidoglycan hydrolase PcsB coiled-coil" evidence="4">
    <location>
        <begin position="120"/>
        <end position="192"/>
    </location>
</feature>
<accession>A0A1G1YHP5</accession>
<protein>
    <submittedName>
        <fullName evidence="5">Uncharacterized protein</fullName>
    </submittedName>
</protein>
<dbReference type="InterPro" id="IPR011055">
    <property type="entry name" value="Dup_hybrid_motif"/>
</dbReference>
<comment type="caution">
    <text evidence="5">The sequence shown here is derived from an EMBL/GenBank/DDBJ whole genome shotgun (WGS) entry which is preliminary data.</text>
</comment>
<dbReference type="InterPro" id="IPR057309">
    <property type="entry name" value="PcsB_CC"/>
</dbReference>
<evidence type="ECO:0000259" key="3">
    <source>
        <dbReference type="Pfam" id="PF01551"/>
    </source>
</evidence>
<gene>
    <name evidence="5" type="ORF">A3J59_00625</name>
</gene>
<dbReference type="EMBL" id="MHIL01000026">
    <property type="protein sequence ID" value="OGY50987.1"/>
    <property type="molecule type" value="Genomic_DNA"/>
</dbReference>
<keyword evidence="1" id="KW-0732">Signal</keyword>
<sequence length="420" mass="47766">MRTFLNKNKIVLRVSFIALTLVSLIGASFFVIPSKPAAAEDDISGLNNQVEDRRREIDDLQKEIDAYKQKIAAKQKETRSLRNQLAIIENEVAKLGLDIQATEKKIQQTNLEIQALNIRIKRQEERIAEQKGWISEYIRLIYQQDQVSYLEVMLLNDSFSQFFDYFEQTEKIHSDLNDALGELKNSRQELENRQAELETQKATEEELKTQLTKQRDELDEKSTAQSVVLVQTKLSEQQYQNYVNQLQLEQQQINAEIFTLEKKIRTELESREKAQRFRDFGPARLAWPVDPSRGISAYFHDPDYPFRYIFEHPAIDVRVPQGTAIAAPEAGYVGKVKFAGDKSYAYIMLIHTDGISTVYGHVSGVSVNEDEFVTKGQVIGKTGGLPGSVGSGNLSTGAHLHFEVRLNGIPVNPLEYLPAL</sequence>
<dbReference type="Pfam" id="PF24568">
    <property type="entry name" value="CC_PcsB"/>
    <property type="match status" value="1"/>
</dbReference>
<dbReference type="Pfam" id="PF01551">
    <property type="entry name" value="Peptidase_M23"/>
    <property type="match status" value="1"/>
</dbReference>
<feature type="coiled-coil region" evidence="2">
    <location>
        <begin position="173"/>
        <end position="263"/>
    </location>
</feature>
<keyword evidence="2" id="KW-0175">Coiled coil</keyword>
<evidence type="ECO:0000256" key="2">
    <source>
        <dbReference type="SAM" id="Coils"/>
    </source>
</evidence>
<dbReference type="SUPFAM" id="SSF51261">
    <property type="entry name" value="Duplicated hybrid motif"/>
    <property type="match status" value="1"/>
</dbReference>
<evidence type="ECO:0000259" key="4">
    <source>
        <dbReference type="Pfam" id="PF24568"/>
    </source>
</evidence>
<reference evidence="5 6" key="1">
    <citation type="journal article" date="2016" name="Nat. Commun.">
        <title>Thousands of microbial genomes shed light on interconnected biogeochemical processes in an aquifer system.</title>
        <authorList>
            <person name="Anantharaman K."/>
            <person name="Brown C.T."/>
            <person name="Hug L.A."/>
            <person name="Sharon I."/>
            <person name="Castelle C.J."/>
            <person name="Probst A.J."/>
            <person name="Thomas B.C."/>
            <person name="Singh A."/>
            <person name="Wilkins M.J."/>
            <person name="Karaoz U."/>
            <person name="Brodie E.L."/>
            <person name="Williams K.H."/>
            <person name="Hubbard S.S."/>
            <person name="Banfield J.F."/>
        </authorList>
    </citation>
    <scope>NUCLEOTIDE SEQUENCE [LARGE SCALE GENOMIC DNA]</scope>
</reference>
<evidence type="ECO:0000313" key="5">
    <source>
        <dbReference type="EMBL" id="OGY50987.1"/>
    </source>
</evidence>
<dbReference type="InterPro" id="IPR050570">
    <property type="entry name" value="Cell_wall_metabolism_enzyme"/>
</dbReference>
<dbReference type="InterPro" id="IPR016047">
    <property type="entry name" value="M23ase_b-sheet_dom"/>
</dbReference>
<dbReference type="PANTHER" id="PTHR21666:SF289">
    <property type="entry name" value="L-ALA--D-GLU ENDOPEPTIDASE"/>
    <property type="match status" value="1"/>
</dbReference>
<evidence type="ECO:0000256" key="1">
    <source>
        <dbReference type="ARBA" id="ARBA00022729"/>
    </source>
</evidence>
<dbReference type="AlphaFoldDB" id="A0A1G1YHP5"/>
<evidence type="ECO:0000313" key="6">
    <source>
        <dbReference type="Proteomes" id="UP000177310"/>
    </source>
</evidence>
<dbReference type="CDD" id="cd12797">
    <property type="entry name" value="M23_peptidase"/>
    <property type="match status" value="1"/>
</dbReference>
<dbReference type="Gene3D" id="6.10.250.3150">
    <property type="match status" value="1"/>
</dbReference>
<feature type="domain" description="M23ase beta-sheet core" evidence="3">
    <location>
        <begin position="312"/>
        <end position="413"/>
    </location>
</feature>
<dbReference type="GO" id="GO:0004222">
    <property type="term" value="F:metalloendopeptidase activity"/>
    <property type="evidence" value="ECO:0007669"/>
    <property type="project" value="TreeGrafter"/>
</dbReference>
<dbReference type="STRING" id="1797542.A3J59_00625"/>
<proteinExistence type="predicted"/>